<dbReference type="PROSITE" id="PS50965">
    <property type="entry name" value="NERD"/>
    <property type="match status" value="1"/>
</dbReference>
<dbReference type="Proteomes" id="UP000265725">
    <property type="component" value="Chromosome"/>
</dbReference>
<dbReference type="Pfam" id="PF08378">
    <property type="entry name" value="NERD"/>
    <property type="match status" value="1"/>
</dbReference>
<reference evidence="3" key="1">
    <citation type="submission" date="2018-09" db="EMBL/GenBank/DDBJ databases">
        <authorList>
            <person name="Zhu H."/>
        </authorList>
    </citation>
    <scope>NUCLEOTIDE SEQUENCE [LARGE SCALE GENOMIC DNA]</scope>
    <source>
        <strain evidence="3">K2R23-3</strain>
    </source>
</reference>
<evidence type="ECO:0000313" key="3">
    <source>
        <dbReference type="Proteomes" id="UP000265725"/>
    </source>
</evidence>
<organism evidence="2 3">
    <name type="scientific">Paenisporosarcina cavernae</name>
    <dbReference type="NCBI Taxonomy" id="2320858"/>
    <lineage>
        <taxon>Bacteria</taxon>
        <taxon>Bacillati</taxon>
        <taxon>Bacillota</taxon>
        <taxon>Bacilli</taxon>
        <taxon>Bacillales</taxon>
        <taxon>Caryophanaceae</taxon>
        <taxon>Paenisporosarcina</taxon>
    </lineage>
</organism>
<name>A0A385YTW7_9BACL</name>
<evidence type="ECO:0000259" key="1">
    <source>
        <dbReference type="PROSITE" id="PS50965"/>
    </source>
</evidence>
<dbReference type="AlphaFoldDB" id="A0A385YTW7"/>
<proteinExistence type="predicted"/>
<dbReference type="EMBL" id="CP032418">
    <property type="protein sequence ID" value="AYC29941.1"/>
    <property type="molecule type" value="Genomic_DNA"/>
</dbReference>
<keyword evidence="3" id="KW-1185">Reference proteome</keyword>
<dbReference type="InterPro" id="IPR011528">
    <property type="entry name" value="NERD"/>
</dbReference>
<gene>
    <name evidence="2" type="ORF">D3873_08660</name>
</gene>
<sequence>MNLARFTPDFPINLFHDILLKSYSFFQIDHLILTKHYALIIESKNLKFQIEITRNPDQLIQYDELGNSKVMDSPLQQLEKNCEWMRGWLLNKGIDLPVFGIFAVSNVNCKIVTKQEEPTIVRASFLQKKILELPRSTEFIDENTLAKLKKSILNEHMEFDQHNFLKNFDVDVKELLPGMWCDVCKKLTVSKIGFKFMCTCGNENPSSFMQAVNDYFLLMKNEMSNKECRTFLKIESAKVTYRKLQQSGLQIQGRGRNTLYLNKRSPAKN</sequence>
<dbReference type="OrthoDB" id="2734037at2"/>
<protein>
    <submittedName>
        <fullName evidence="2">NERD domain-containing protein</fullName>
    </submittedName>
</protein>
<dbReference type="KEGG" id="paek:D3873_08660"/>
<accession>A0A385YTW7</accession>
<evidence type="ECO:0000313" key="2">
    <source>
        <dbReference type="EMBL" id="AYC29941.1"/>
    </source>
</evidence>
<feature type="domain" description="NERD" evidence="1">
    <location>
        <begin position="1"/>
        <end position="108"/>
    </location>
</feature>